<reference evidence="1" key="1">
    <citation type="journal article" date="2010" name="Nature">
        <title>The sequence and de novo assembly of the giant panda genome.</title>
        <authorList>
            <person name="Li R."/>
            <person name="Fan W."/>
            <person name="Tian G."/>
            <person name="Zhu H."/>
            <person name="He L."/>
            <person name="Cai J."/>
            <person name="Huang Q."/>
            <person name="Cai Q."/>
            <person name="Li B."/>
            <person name="Bai Y."/>
            <person name="Zhang Z."/>
            <person name="Zhang Y."/>
            <person name="Wang W."/>
            <person name="Li J."/>
            <person name="Wei F."/>
            <person name="Li H."/>
            <person name="Jian M."/>
            <person name="Li J."/>
            <person name="Zhang Z."/>
            <person name="Nielsen R."/>
            <person name="Li D."/>
            <person name="Gu W."/>
            <person name="Yang Z."/>
            <person name="Xuan Z."/>
            <person name="Ryder O.A."/>
            <person name="Leung F.C."/>
            <person name="Zhou Y."/>
            <person name="Cao J."/>
            <person name="Sun X."/>
            <person name="Fu Y."/>
            <person name="Fang X."/>
            <person name="Guo X."/>
            <person name="Wang B."/>
            <person name="Hou R."/>
            <person name="Shen F."/>
            <person name="Mu B."/>
            <person name="Ni P."/>
            <person name="Lin R."/>
            <person name="Qian W."/>
            <person name="Wang G."/>
            <person name="Yu C."/>
            <person name="Nie W."/>
            <person name="Wang J."/>
            <person name="Wu Z."/>
            <person name="Liang H."/>
            <person name="Min J."/>
            <person name="Wu Q."/>
            <person name="Cheng S."/>
            <person name="Ruan J."/>
            <person name="Wang M."/>
            <person name="Shi Z."/>
            <person name="Wen M."/>
            <person name="Liu B."/>
            <person name="Ren X."/>
            <person name="Zheng H."/>
            <person name="Dong D."/>
            <person name="Cook K."/>
            <person name="Shan G."/>
            <person name="Zhang H."/>
            <person name="Kosiol C."/>
            <person name="Xie X."/>
            <person name="Lu Z."/>
            <person name="Zheng H."/>
            <person name="Li Y."/>
            <person name="Steiner C.C."/>
            <person name="Lam T.T."/>
            <person name="Lin S."/>
            <person name="Zhang Q."/>
            <person name="Li G."/>
            <person name="Tian J."/>
            <person name="Gong T."/>
            <person name="Liu H."/>
            <person name="Zhang D."/>
            <person name="Fang L."/>
            <person name="Ye C."/>
            <person name="Zhang J."/>
            <person name="Hu W."/>
            <person name="Xu A."/>
            <person name="Ren Y."/>
            <person name="Zhang G."/>
            <person name="Bruford M.W."/>
            <person name="Li Q."/>
            <person name="Ma L."/>
            <person name="Guo Y."/>
            <person name="An N."/>
            <person name="Hu Y."/>
            <person name="Zheng Y."/>
            <person name="Shi Y."/>
            <person name="Li Z."/>
            <person name="Liu Q."/>
            <person name="Chen Y."/>
            <person name="Zhao J."/>
            <person name="Qu N."/>
            <person name="Zhao S."/>
            <person name="Tian F."/>
            <person name="Wang X."/>
            <person name="Wang H."/>
            <person name="Xu L."/>
            <person name="Liu X."/>
            <person name="Vinar T."/>
            <person name="Wang Y."/>
            <person name="Lam T.W."/>
            <person name="Yiu S.M."/>
            <person name="Liu S."/>
            <person name="Zhang H."/>
            <person name="Li D."/>
            <person name="Huang Y."/>
            <person name="Wang X."/>
            <person name="Yang G."/>
            <person name="Jiang Z."/>
            <person name="Wang J."/>
            <person name="Qin N."/>
            <person name="Li L."/>
            <person name="Li J."/>
            <person name="Bolund L."/>
            <person name="Kristiansen K."/>
            <person name="Wong G.K."/>
            <person name="Olson M."/>
            <person name="Zhang X."/>
            <person name="Li S."/>
            <person name="Yang H."/>
            <person name="Wang J."/>
            <person name="Wang J."/>
        </authorList>
    </citation>
    <scope>NUCLEOTIDE SEQUENCE [LARGE SCALE GENOMIC DNA]</scope>
</reference>
<feature type="non-terminal residue" evidence="1">
    <location>
        <position position="48"/>
    </location>
</feature>
<evidence type="ECO:0000313" key="1">
    <source>
        <dbReference type="EMBL" id="EFB13478.1"/>
    </source>
</evidence>
<gene>
    <name evidence="1" type="ORF">PANDA_022498</name>
</gene>
<organism evidence="1">
    <name type="scientific">Ailuropoda melanoleuca</name>
    <name type="common">Giant panda</name>
    <dbReference type="NCBI Taxonomy" id="9646"/>
    <lineage>
        <taxon>Eukaryota</taxon>
        <taxon>Metazoa</taxon>
        <taxon>Chordata</taxon>
        <taxon>Craniata</taxon>
        <taxon>Vertebrata</taxon>
        <taxon>Euteleostomi</taxon>
        <taxon>Mammalia</taxon>
        <taxon>Eutheria</taxon>
        <taxon>Laurasiatheria</taxon>
        <taxon>Carnivora</taxon>
        <taxon>Caniformia</taxon>
        <taxon>Ursidae</taxon>
        <taxon>Ailuropoda</taxon>
    </lineage>
</organism>
<sequence>MDDFALGDFTVADDALLEDCSYVDDCVFAPEFMPNDYVRVTQLYCDGV</sequence>
<protein>
    <submittedName>
        <fullName evidence="1">Uncharacterized protein</fullName>
    </submittedName>
</protein>
<name>D2I8Q5_AILME</name>
<proteinExistence type="predicted"/>
<dbReference type="InParanoid" id="D2I8Q5"/>
<dbReference type="AlphaFoldDB" id="D2I8Q5"/>
<accession>D2I8Q5</accession>
<dbReference type="EMBL" id="GL201206">
    <property type="protein sequence ID" value="EFB13478.1"/>
    <property type="molecule type" value="Genomic_DNA"/>
</dbReference>